<dbReference type="EMBL" id="CP015506">
    <property type="protein sequence ID" value="AND39536.1"/>
    <property type="molecule type" value="Genomic_DNA"/>
</dbReference>
<dbReference type="Proteomes" id="UP000077856">
    <property type="component" value="Chromosome"/>
</dbReference>
<gene>
    <name evidence="1" type="ORF">A361_10455</name>
</gene>
<name>A0A160M9X2_9BACI</name>
<organism evidence="1 2">
    <name type="scientific">Cytobacillus oceanisediminis 2691</name>
    <dbReference type="NCBI Taxonomy" id="1196031"/>
    <lineage>
        <taxon>Bacteria</taxon>
        <taxon>Bacillati</taxon>
        <taxon>Bacillota</taxon>
        <taxon>Bacilli</taxon>
        <taxon>Bacillales</taxon>
        <taxon>Bacillaceae</taxon>
        <taxon>Cytobacillus</taxon>
    </lineage>
</organism>
<dbReference type="KEGG" id="bon:A361_10455"/>
<evidence type="ECO:0000313" key="1">
    <source>
        <dbReference type="EMBL" id="AND39536.1"/>
    </source>
</evidence>
<proteinExistence type="predicted"/>
<evidence type="ECO:0000313" key="2">
    <source>
        <dbReference type="Proteomes" id="UP000077856"/>
    </source>
</evidence>
<dbReference type="RefSeq" id="WP_019381846.1">
    <property type="nucleotide sequence ID" value="NZ_CP015506.1"/>
</dbReference>
<accession>A0A160M9X2</accession>
<protein>
    <submittedName>
        <fullName evidence="1">Uncharacterized protein</fullName>
    </submittedName>
</protein>
<dbReference type="AlphaFoldDB" id="A0A160M9X2"/>
<sequence length="128" mass="15081">MAWREDFYNKVRKEKLGQSMKTYEDVINFIKNEFTKLAEPIKSDTSIDETKGYYTFSVLDKNLEINNERNKIIFYKNIIDPEGRDAALKFNEFSLVDGIYCVMIDNHPVKIDETIIDSIFKKAFYLQG</sequence>
<reference evidence="1 2" key="1">
    <citation type="submission" date="2016-04" db="EMBL/GenBank/DDBJ databases">
        <title>Complete genome sequence of Bacillus oceanisediminis strain 2691.</title>
        <authorList>
            <person name="Jeong H."/>
            <person name="Kim H.J."/>
            <person name="Lee D.-W."/>
        </authorList>
    </citation>
    <scope>NUCLEOTIDE SEQUENCE [LARGE SCALE GENOMIC DNA]</scope>
    <source>
        <strain evidence="1 2">2691</strain>
    </source>
</reference>